<feature type="transmembrane region" description="Helical" evidence="1">
    <location>
        <begin position="129"/>
        <end position="150"/>
    </location>
</feature>
<keyword evidence="3" id="KW-1185">Reference proteome</keyword>
<reference evidence="2 3" key="1">
    <citation type="submission" date="2017-06" db="EMBL/GenBank/DDBJ databases">
        <authorList>
            <person name="Kim H.J."/>
            <person name="Triplett B.A."/>
        </authorList>
    </citation>
    <scope>NUCLEOTIDE SEQUENCE [LARGE SCALE GENOMIC DNA]</scope>
    <source>
        <strain evidence="2 3">DSM 25597</strain>
    </source>
</reference>
<feature type="transmembrane region" description="Helical" evidence="1">
    <location>
        <begin position="7"/>
        <end position="28"/>
    </location>
</feature>
<accession>A0A239AEZ1</accession>
<feature type="transmembrane region" description="Helical" evidence="1">
    <location>
        <begin position="85"/>
        <end position="103"/>
    </location>
</feature>
<evidence type="ECO:0000256" key="1">
    <source>
        <dbReference type="SAM" id="Phobius"/>
    </source>
</evidence>
<keyword evidence="1" id="KW-0812">Transmembrane</keyword>
<protein>
    <recommendedName>
        <fullName evidence="4">DUF4149 domain-containing protein</fullName>
    </recommendedName>
</protein>
<keyword evidence="1" id="KW-1133">Transmembrane helix</keyword>
<evidence type="ECO:0008006" key="4">
    <source>
        <dbReference type="Google" id="ProtNLM"/>
    </source>
</evidence>
<evidence type="ECO:0000313" key="3">
    <source>
        <dbReference type="Proteomes" id="UP000198379"/>
    </source>
</evidence>
<dbReference type="OrthoDB" id="1446429at2"/>
<dbReference type="Proteomes" id="UP000198379">
    <property type="component" value="Unassembled WGS sequence"/>
</dbReference>
<gene>
    <name evidence="2" type="ORF">SAMN06265376_104351</name>
</gene>
<organism evidence="2 3">
    <name type="scientific">Dokdonia pacifica</name>
    <dbReference type="NCBI Taxonomy" id="1627892"/>
    <lineage>
        <taxon>Bacteria</taxon>
        <taxon>Pseudomonadati</taxon>
        <taxon>Bacteroidota</taxon>
        <taxon>Flavobacteriia</taxon>
        <taxon>Flavobacteriales</taxon>
        <taxon>Flavobacteriaceae</taxon>
        <taxon>Dokdonia</taxon>
    </lineage>
</organism>
<feature type="transmembrane region" description="Helical" evidence="1">
    <location>
        <begin position="57"/>
        <end position="78"/>
    </location>
</feature>
<sequence>MGLHKILKIVVGVIGIIAMIFAGIVWTIDSEPLQDEVKALGINAVDVPSSIGNLMTIGYIVLALILVLVIIFVIKGLFSGNAKNVLIGVGVFLLVIAISYFMASDVIPDDIMKAAAKQEIELTPNKMKWVGAGINSFFILAATAIGLMLFSGAKKLVK</sequence>
<proteinExistence type="predicted"/>
<dbReference type="AlphaFoldDB" id="A0A239AEZ1"/>
<dbReference type="EMBL" id="FZNY01000004">
    <property type="protein sequence ID" value="SNR93624.1"/>
    <property type="molecule type" value="Genomic_DNA"/>
</dbReference>
<keyword evidence="1" id="KW-0472">Membrane</keyword>
<dbReference type="RefSeq" id="WP_089372149.1">
    <property type="nucleotide sequence ID" value="NZ_BMEP01000008.1"/>
</dbReference>
<name>A0A239AEZ1_9FLAO</name>
<evidence type="ECO:0000313" key="2">
    <source>
        <dbReference type="EMBL" id="SNR93624.1"/>
    </source>
</evidence>